<organism evidence="2 3">
    <name type="scientific">Trichuris muris</name>
    <name type="common">Mouse whipworm</name>
    <dbReference type="NCBI Taxonomy" id="70415"/>
    <lineage>
        <taxon>Eukaryota</taxon>
        <taxon>Metazoa</taxon>
        <taxon>Ecdysozoa</taxon>
        <taxon>Nematoda</taxon>
        <taxon>Enoplea</taxon>
        <taxon>Dorylaimia</taxon>
        <taxon>Trichinellida</taxon>
        <taxon>Trichuridae</taxon>
        <taxon>Trichuris</taxon>
    </lineage>
</organism>
<evidence type="ECO:0000256" key="1">
    <source>
        <dbReference type="SAM" id="MobiDB-lite"/>
    </source>
</evidence>
<evidence type="ECO:0000313" key="2">
    <source>
        <dbReference type="Proteomes" id="UP000046395"/>
    </source>
</evidence>
<feature type="region of interest" description="Disordered" evidence="1">
    <location>
        <begin position="1"/>
        <end position="31"/>
    </location>
</feature>
<dbReference type="Proteomes" id="UP000046395">
    <property type="component" value="Unassembled WGS sequence"/>
</dbReference>
<accession>A0A5S6QLU2</accession>
<dbReference type="AlphaFoldDB" id="A0A5S6QLU2"/>
<protein>
    <submittedName>
        <fullName evidence="3">Uncharacterized protein</fullName>
    </submittedName>
</protein>
<keyword evidence="2" id="KW-1185">Reference proteome</keyword>
<name>A0A5S6QLU2_TRIMR</name>
<proteinExistence type="predicted"/>
<evidence type="ECO:0000313" key="3">
    <source>
        <dbReference type="WBParaSite" id="TMUE_2000008175.1"/>
    </source>
</evidence>
<dbReference type="WBParaSite" id="TMUE_2000008175.1">
    <property type="protein sequence ID" value="TMUE_2000008175.1"/>
    <property type="gene ID" value="WBGene00300159"/>
</dbReference>
<sequence>MPNEERKFAVPSGRGKNGAARTRGAFSAPINCTSSRAPPVIRHSPYRWVRAALKKEYAKAATSALKRGPKMFNENCGSEQRFLSASRFRQKAE</sequence>
<reference evidence="3" key="1">
    <citation type="submission" date="2019-12" db="UniProtKB">
        <authorList>
            <consortium name="WormBaseParasite"/>
        </authorList>
    </citation>
    <scope>IDENTIFICATION</scope>
</reference>